<sequence>MAAKAFNVACFCGAVSQEVSLRDGDISSDQVSLSLCHCDTCRQTTGLLCTSYYPISLPDLSPPLKAYYSTRTSRRYFCGRCGCHVFRVLELKGKDQEWGVATGVVTWASMQSTSPGLNILHQHIADSQDGGLSVWFHPGDQQLDKKEMESGISKSVTAQKDYLEASCSCDNGTKYLAGTCACRSCRLMSGFEVQAWAFVPRANIFFHIPGPEGAKSTIPLDFITLPSGVLTSFTSSSNVTREFCGTCGATVFWHEKSPDDVVDVSVGLFKDPEGARAEKWLKWWQGRVSFAEEVGTGRTVLEAKVASALICELEQGMKHRENCN</sequence>
<evidence type="ECO:0000259" key="5">
    <source>
        <dbReference type="PROSITE" id="PS51891"/>
    </source>
</evidence>
<comment type="similarity">
    <text evidence="1">Belongs to the Gfa family.</text>
</comment>
<reference evidence="6" key="1">
    <citation type="journal article" date="2021" name="Nat. Commun.">
        <title>Genetic determinants of endophytism in the Arabidopsis root mycobiome.</title>
        <authorList>
            <person name="Mesny F."/>
            <person name="Miyauchi S."/>
            <person name="Thiergart T."/>
            <person name="Pickel B."/>
            <person name="Atanasova L."/>
            <person name="Karlsson M."/>
            <person name="Huettel B."/>
            <person name="Barry K.W."/>
            <person name="Haridas S."/>
            <person name="Chen C."/>
            <person name="Bauer D."/>
            <person name="Andreopoulos W."/>
            <person name="Pangilinan J."/>
            <person name="LaButti K."/>
            <person name="Riley R."/>
            <person name="Lipzen A."/>
            <person name="Clum A."/>
            <person name="Drula E."/>
            <person name="Henrissat B."/>
            <person name="Kohler A."/>
            <person name="Grigoriev I.V."/>
            <person name="Martin F.M."/>
            <person name="Hacquard S."/>
        </authorList>
    </citation>
    <scope>NUCLEOTIDE SEQUENCE</scope>
    <source>
        <strain evidence="6">MPI-SDFR-AT-0068</strain>
    </source>
</reference>
<comment type="caution">
    <text evidence="6">The sequence shown here is derived from an EMBL/GenBank/DDBJ whole genome shotgun (WGS) entry which is preliminary data.</text>
</comment>
<dbReference type="SUPFAM" id="SSF51316">
    <property type="entry name" value="Mss4-like"/>
    <property type="match status" value="2"/>
</dbReference>
<accession>A0A8K0RPW0</accession>
<proteinExistence type="inferred from homology"/>
<protein>
    <submittedName>
        <fullName evidence="6">Mss4-like protein</fullName>
    </submittedName>
</protein>
<dbReference type="GO" id="GO:0016846">
    <property type="term" value="F:carbon-sulfur lyase activity"/>
    <property type="evidence" value="ECO:0007669"/>
    <property type="project" value="InterPro"/>
</dbReference>
<evidence type="ECO:0000256" key="3">
    <source>
        <dbReference type="ARBA" id="ARBA00022833"/>
    </source>
</evidence>
<dbReference type="PROSITE" id="PS51891">
    <property type="entry name" value="CENP_V_GFA"/>
    <property type="match status" value="1"/>
</dbReference>
<dbReference type="InterPro" id="IPR006913">
    <property type="entry name" value="CENP-V/GFA"/>
</dbReference>
<feature type="domain" description="CENP-V/GFA" evidence="5">
    <location>
        <begin position="6"/>
        <end position="129"/>
    </location>
</feature>
<dbReference type="PANTHER" id="PTHR33337:SF30">
    <property type="entry name" value="DUF636 DOMAIN PROTEIN (AFU_ORTHOLOGUE AFUA_1G03180)"/>
    <property type="match status" value="1"/>
</dbReference>
<organism evidence="6 7">
    <name type="scientific">Fusarium tricinctum</name>
    <dbReference type="NCBI Taxonomy" id="61284"/>
    <lineage>
        <taxon>Eukaryota</taxon>
        <taxon>Fungi</taxon>
        <taxon>Dikarya</taxon>
        <taxon>Ascomycota</taxon>
        <taxon>Pezizomycotina</taxon>
        <taxon>Sordariomycetes</taxon>
        <taxon>Hypocreomycetidae</taxon>
        <taxon>Hypocreales</taxon>
        <taxon>Nectriaceae</taxon>
        <taxon>Fusarium</taxon>
        <taxon>Fusarium tricinctum species complex</taxon>
    </lineage>
</organism>
<dbReference type="Proteomes" id="UP000813427">
    <property type="component" value="Unassembled WGS sequence"/>
</dbReference>
<evidence type="ECO:0000313" key="7">
    <source>
        <dbReference type="Proteomes" id="UP000813427"/>
    </source>
</evidence>
<gene>
    <name evidence="6" type="ORF">BKA59DRAFT_501641</name>
</gene>
<dbReference type="OrthoDB" id="5422068at2759"/>
<dbReference type="Pfam" id="PF04828">
    <property type="entry name" value="GFA"/>
    <property type="match status" value="2"/>
</dbReference>
<evidence type="ECO:0000256" key="4">
    <source>
        <dbReference type="ARBA" id="ARBA00023239"/>
    </source>
</evidence>
<keyword evidence="2" id="KW-0479">Metal-binding</keyword>
<keyword evidence="7" id="KW-1185">Reference proteome</keyword>
<evidence type="ECO:0000313" key="6">
    <source>
        <dbReference type="EMBL" id="KAH7241266.1"/>
    </source>
</evidence>
<evidence type="ECO:0000256" key="1">
    <source>
        <dbReference type="ARBA" id="ARBA00005495"/>
    </source>
</evidence>
<name>A0A8K0RPW0_9HYPO</name>
<keyword evidence="3" id="KW-0862">Zinc</keyword>
<dbReference type="AlphaFoldDB" id="A0A8K0RPW0"/>
<dbReference type="EMBL" id="JAGPXF010000005">
    <property type="protein sequence ID" value="KAH7241266.1"/>
    <property type="molecule type" value="Genomic_DNA"/>
</dbReference>
<dbReference type="Gene3D" id="3.90.1590.10">
    <property type="entry name" value="glutathione-dependent formaldehyde- activating enzyme (gfa)"/>
    <property type="match status" value="2"/>
</dbReference>
<dbReference type="PANTHER" id="PTHR33337">
    <property type="entry name" value="GFA DOMAIN-CONTAINING PROTEIN"/>
    <property type="match status" value="1"/>
</dbReference>
<keyword evidence="4" id="KW-0456">Lyase</keyword>
<dbReference type="InterPro" id="IPR011057">
    <property type="entry name" value="Mss4-like_sf"/>
</dbReference>
<evidence type="ECO:0000256" key="2">
    <source>
        <dbReference type="ARBA" id="ARBA00022723"/>
    </source>
</evidence>
<dbReference type="GO" id="GO:0046872">
    <property type="term" value="F:metal ion binding"/>
    <property type="evidence" value="ECO:0007669"/>
    <property type="project" value="UniProtKB-KW"/>
</dbReference>